<dbReference type="RefSeq" id="WP_118014576.1">
    <property type="nucleotide sequence ID" value="NZ_JAQDNS010000059.1"/>
</dbReference>
<comment type="caution">
    <text evidence="9">The sequence shown here is derived from an EMBL/GenBank/DDBJ whole genome shotgun (WGS) entry which is preliminary data.</text>
</comment>
<dbReference type="EMBL" id="QSIR01000064">
    <property type="protein sequence ID" value="RHC98918.1"/>
    <property type="molecule type" value="Genomic_DNA"/>
</dbReference>
<dbReference type="EMBL" id="QRTJ01000087">
    <property type="protein sequence ID" value="RGQ57115.1"/>
    <property type="molecule type" value="Genomic_DNA"/>
</dbReference>
<evidence type="ECO:0000313" key="9">
    <source>
        <dbReference type="EMBL" id="RGQ57115.1"/>
    </source>
</evidence>
<dbReference type="SMART" id="SM00793">
    <property type="entry name" value="AgrB"/>
    <property type="match status" value="1"/>
</dbReference>
<dbReference type="Proteomes" id="UP000284472">
    <property type="component" value="Unassembled WGS sequence"/>
</dbReference>
<keyword evidence="1" id="KW-1003">Cell membrane</keyword>
<evidence type="ECO:0000256" key="6">
    <source>
        <dbReference type="ARBA" id="ARBA00022989"/>
    </source>
</evidence>
<keyword evidence="5" id="KW-0378">Hydrolase</keyword>
<organism evidence="9 12">
    <name type="scientific">Mediterraneibacter gnavus</name>
    <name type="common">Ruminococcus gnavus</name>
    <dbReference type="NCBI Taxonomy" id="33038"/>
    <lineage>
        <taxon>Bacteria</taxon>
        <taxon>Bacillati</taxon>
        <taxon>Bacillota</taxon>
        <taxon>Clostridia</taxon>
        <taxon>Lachnospirales</taxon>
        <taxon>Lachnospiraceae</taxon>
        <taxon>Mediterraneibacter</taxon>
    </lineage>
</organism>
<dbReference type="GO" id="GO:0008233">
    <property type="term" value="F:peptidase activity"/>
    <property type="evidence" value="ECO:0007669"/>
    <property type="project" value="UniProtKB-KW"/>
</dbReference>
<evidence type="ECO:0008006" key="13">
    <source>
        <dbReference type="Google" id="ProtNLM"/>
    </source>
</evidence>
<dbReference type="Pfam" id="PF04647">
    <property type="entry name" value="AgrB"/>
    <property type="match status" value="1"/>
</dbReference>
<feature type="transmembrane region" description="Helical" evidence="8">
    <location>
        <begin position="141"/>
        <end position="161"/>
    </location>
</feature>
<dbReference type="GO" id="GO:0006508">
    <property type="term" value="P:proteolysis"/>
    <property type="evidence" value="ECO:0007669"/>
    <property type="project" value="UniProtKB-KW"/>
</dbReference>
<accession>A0A412BMC9</accession>
<gene>
    <name evidence="10" type="ORF">DW812_18400</name>
    <name evidence="9" type="ORF">DWY88_18380</name>
</gene>
<protein>
    <recommendedName>
        <fullName evidence="13">Accessory gene regulator protein</fullName>
    </recommendedName>
</protein>
<keyword evidence="6 8" id="KW-1133">Transmembrane helix</keyword>
<keyword evidence="2" id="KW-0673">Quorum sensing</keyword>
<evidence type="ECO:0000313" key="10">
    <source>
        <dbReference type="EMBL" id="RHC98918.1"/>
    </source>
</evidence>
<feature type="transmembrane region" description="Helical" evidence="8">
    <location>
        <begin position="40"/>
        <end position="66"/>
    </location>
</feature>
<keyword evidence="3" id="KW-0645">Protease</keyword>
<keyword evidence="4 8" id="KW-0812">Transmembrane</keyword>
<dbReference type="GO" id="GO:0016020">
    <property type="term" value="C:membrane"/>
    <property type="evidence" value="ECO:0007669"/>
    <property type="project" value="InterPro"/>
</dbReference>
<keyword evidence="7 8" id="KW-0472">Membrane</keyword>
<dbReference type="AlphaFoldDB" id="A0A412BMC9"/>
<evidence type="ECO:0000256" key="3">
    <source>
        <dbReference type="ARBA" id="ARBA00022670"/>
    </source>
</evidence>
<evidence type="ECO:0000256" key="2">
    <source>
        <dbReference type="ARBA" id="ARBA00022654"/>
    </source>
</evidence>
<evidence type="ECO:0000256" key="4">
    <source>
        <dbReference type="ARBA" id="ARBA00022692"/>
    </source>
</evidence>
<evidence type="ECO:0000256" key="7">
    <source>
        <dbReference type="ARBA" id="ARBA00023136"/>
    </source>
</evidence>
<dbReference type="GO" id="GO:0009372">
    <property type="term" value="P:quorum sensing"/>
    <property type="evidence" value="ECO:0007669"/>
    <property type="project" value="UniProtKB-KW"/>
</dbReference>
<evidence type="ECO:0000313" key="12">
    <source>
        <dbReference type="Proteomes" id="UP000286137"/>
    </source>
</evidence>
<name>A0A412BMC9_MEDGN</name>
<dbReference type="InterPro" id="IPR006741">
    <property type="entry name" value="AgrB"/>
</dbReference>
<sequence length="194" mass="21649">MRYLSEKITDYIIKSGAISGESYEIYQYGFQIGLEMGSCFLVSLGIALYLHMIPQFFVFTGVFMLLRTYVGGLHLNSYLGCFICSIAVQTITLLINSTYAIVFPVAWGIILISTVLILKNAPVENINRELDAEEKKHCKEVTMKILASVLIFSIGCTVVGLDSIVSLISMTMLIVSISQYIGMIKYNIEKKGRK</sequence>
<reference evidence="11 12" key="1">
    <citation type="submission" date="2018-08" db="EMBL/GenBank/DDBJ databases">
        <title>A genome reference for cultivated species of the human gut microbiota.</title>
        <authorList>
            <person name="Zou Y."/>
            <person name="Xue W."/>
            <person name="Luo G."/>
        </authorList>
    </citation>
    <scope>NUCLEOTIDE SEQUENCE [LARGE SCALE GENOMIC DNA]</scope>
    <source>
        <strain evidence="9 12">AF27-4BH</strain>
        <strain evidence="10 11">AM32-6</strain>
    </source>
</reference>
<evidence type="ECO:0000313" key="11">
    <source>
        <dbReference type="Proteomes" id="UP000284472"/>
    </source>
</evidence>
<proteinExistence type="predicted"/>
<evidence type="ECO:0000256" key="1">
    <source>
        <dbReference type="ARBA" id="ARBA00022475"/>
    </source>
</evidence>
<feature type="transmembrane region" description="Helical" evidence="8">
    <location>
        <begin position="78"/>
        <end position="95"/>
    </location>
</feature>
<evidence type="ECO:0000256" key="5">
    <source>
        <dbReference type="ARBA" id="ARBA00022801"/>
    </source>
</evidence>
<feature type="transmembrane region" description="Helical" evidence="8">
    <location>
        <begin position="101"/>
        <end position="121"/>
    </location>
</feature>
<evidence type="ECO:0000256" key="8">
    <source>
        <dbReference type="SAM" id="Phobius"/>
    </source>
</evidence>
<dbReference type="Proteomes" id="UP000286137">
    <property type="component" value="Unassembled WGS sequence"/>
</dbReference>